<dbReference type="RefSeq" id="XP_060413878.1">
    <property type="nucleotide sequence ID" value="XM_060554760.1"/>
</dbReference>
<reference evidence="2" key="1">
    <citation type="submission" date="2021-06" db="EMBL/GenBank/DDBJ databases">
        <title>Comparative genomics, transcriptomics and evolutionary studies reveal genomic signatures of adaptation to plant cell wall in hemibiotrophic fungi.</title>
        <authorList>
            <consortium name="DOE Joint Genome Institute"/>
            <person name="Baroncelli R."/>
            <person name="Diaz J.F."/>
            <person name="Benocci T."/>
            <person name="Peng M."/>
            <person name="Battaglia E."/>
            <person name="Haridas S."/>
            <person name="Andreopoulos W."/>
            <person name="Labutti K."/>
            <person name="Pangilinan J."/>
            <person name="Floch G.L."/>
            <person name="Makela M.R."/>
            <person name="Henrissat B."/>
            <person name="Grigoriev I.V."/>
            <person name="Crouch J.A."/>
            <person name="De Vries R.P."/>
            <person name="Sukno S.A."/>
            <person name="Thon M.R."/>
        </authorList>
    </citation>
    <scope>NUCLEOTIDE SEQUENCE</scope>
    <source>
        <strain evidence="2">CBS 125086</strain>
    </source>
</reference>
<accession>A0AAD8PYK3</accession>
<keyword evidence="1" id="KW-0732">Signal</keyword>
<evidence type="ECO:0000313" key="3">
    <source>
        <dbReference type="Proteomes" id="UP001230504"/>
    </source>
</evidence>
<feature type="signal peptide" evidence="1">
    <location>
        <begin position="1"/>
        <end position="18"/>
    </location>
</feature>
<dbReference type="GeneID" id="85439000"/>
<evidence type="ECO:0008006" key="4">
    <source>
        <dbReference type="Google" id="ProtNLM"/>
    </source>
</evidence>
<evidence type="ECO:0000313" key="2">
    <source>
        <dbReference type="EMBL" id="KAK1590390.1"/>
    </source>
</evidence>
<dbReference type="PANTHER" id="PTHR38123:SF6">
    <property type="entry name" value="CELL WALL SERINE-THREONINE-RICH GALACTOMANNOPROTEIN MP1 (AFU_ORTHOLOGUE AFUA_4G03240)"/>
    <property type="match status" value="1"/>
</dbReference>
<name>A0AAD8PYK3_9PEZI</name>
<dbReference type="Pfam" id="PF12296">
    <property type="entry name" value="HsbA"/>
    <property type="match status" value="1"/>
</dbReference>
<dbReference type="InterPro" id="IPR021054">
    <property type="entry name" value="Cell_wall_mannoprotein_1"/>
</dbReference>
<dbReference type="AlphaFoldDB" id="A0AAD8PYK3"/>
<dbReference type="Gene3D" id="1.20.1280.140">
    <property type="match status" value="1"/>
</dbReference>
<dbReference type="GO" id="GO:0005576">
    <property type="term" value="C:extracellular region"/>
    <property type="evidence" value="ECO:0007669"/>
    <property type="project" value="TreeGrafter"/>
</dbReference>
<protein>
    <recommendedName>
        <fullName evidence="4">Cell wall protein</fullName>
    </recommendedName>
</protein>
<comment type="caution">
    <text evidence="2">The sequence shown here is derived from an EMBL/GenBank/DDBJ whole genome shotgun (WGS) entry which is preliminary data.</text>
</comment>
<feature type="chain" id="PRO_5042240914" description="Cell wall protein" evidence="1">
    <location>
        <begin position="19"/>
        <end position="229"/>
    </location>
</feature>
<keyword evidence="3" id="KW-1185">Reference proteome</keyword>
<dbReference type="Proteomes" id="UP001230504">
    <property type="component" value="Unassembled WGS sequence"/>
</dbReference>
<sequence length="229" mass="22310">MLGSKVLAAALHVLAITAGPVLVARQKDVITGAISMVQGSLQNLDTAIKQLSASDPNTAVGVLNAAQGAQTTLQVAATQISGADDLGLVGALGLQQTAGDLVTQVETTLGDLEQKKPVFDQLGVSSVVADSLEQQKAGSGQLGEMLLSKIPAIARPIAKKSTGQLDTAIDSAIATFKMPPAAMPATPAVPAVPAAPAAPAVPAAPAAPARAASPAAPAGGAAAIGAAAV</sequence>
<gene>
    <name evidence="2" type="ORF">LY79DRAFT_515837</name>
</gene>
<dbReference type="PANTHER" id="PTHR38123">
    <property type="entry name" value="CELL WALL SERINE-THREONINE-RICH GALACTOMANNOPROTEIN MP1 (AFU_ORTHOLOGUE AFUA_4G03240)"/>
    <property type="match status" value="1"/>
</dbReference>
<proteinExistence type="predicted"/>
<organism evidence="2 3">
    <name type="scientific">Colletotrichum navitas</name>
    <dbReference type="NCBI Taxonomy" id="681940"/>
    <lineage>
        <taxon>Eukaryota</taxon>
        <taxon>Fungi</taxon>
        <taxon>Dikarya</taxon>
        <taxon>Ascomycota</taxon>
        <taxon>Pezizomycotina</taxon>
        <taxon>Sordariomycetes</taxon>
        <taxon>Hypocreomycetidae</taxon>
        <taxon>Glomerellales</taxon>
        <taxon>Glomerellaceae</taxon>
        <taxon>Colletotrichum</taxon>
        <taxon>Colletotrichum graminicola species complex</taxon>
    </lineage>
</organism>
<dbReference type="EMBL" id="JAHLJV010000031">
    <property type="protein sequence ID" value="KAK1590390.1"/>
    <property type="molecule type" value="Genomic_DNA"/>
</dbReference>
<evidence type="ECO:0000256" key="1">
    <source>
        <dbReference type="SAM" id="SignalP"/>
    </source>
</evidence>